<dbReference type="UniPathway" id="UPA00219"/>
<dbReference type="GO" id="GO:0071555">
    <property type="term" value="P:cell wall organization"/>
    <property type="evidence" value="ECO:0007669"/>
    <property type="project" value="UniProtKB-KW"/>
</dbReference>
<evidence type="ECO:0000259" key="4">
    <source>
        <dbReference type="Pfam" id="PF07685"/>
    </source>
</evidence>
<feature type="active site" evidence="2">
    <location>
        <position position="243"/>
    </location>
</feature>
<proteinExistence type="inferred from homology"/>
<dbReference type="EC" id="3.5.1.2" evidence="2"/>
<dbReference type="RefSeq" id="WP_125174931.1">
    <property type="nucleotide sequence ID" value="NZ_PQNN01000001.1"/>
</dbReference>
<dbReference type="PANTHER" id="PTHR21343:SF9">
    <property type="entry name" value="LIPID II ISOGLUTAMINYL SYNTHASE (GLUTAMINE-HYDROLYZING) SUBUNIT GATD"/>
    <property type="match status" value="1"/>
</dbReference>
<feature type="region of interest" description="Disordered" evidence="3">
    <location>
        <begin position="136"/>
        <end position="163"/>
    </location>
</feature>
<sequence length="294" mass="29432">MSDTDLTIGLVLPDVLGTYGDDGNALVLRQRARMRGLTAEIHRLTLGEPVPETLDVYTLGGGEDTAQIVATEHLAADGGLARAAAAGRPVLAICAGLQVLGESFRASGRVVGGLGILDATTSGLAHRMIGEIRSEPVTPAAPAGTGASAGDGGSAGSGAGAGAGARTGTDWTAALTDTLTGFANHMGATILGPDARPLGRLTHGTGNTDAAGAAAAGLDGEEAERQIRAEGVVQGSVVATYMHGPALARNPQLADALLAQATGTTVAELPPLDGDLAEQVTREVARLRAERLRS</sequence>
<comment type="catalytic activity">
    <reaction evidence="2">
        <text>beta-D-GlcNAc-(1-&gt;4)-Mur2Ac(oyl-L-Ala-gamma-D-Glu-L-Lys-D-Ala-D-Ala)-di-trans,octa-cis-undecaprenyl diphosphate + L-glutamine + ATP + H2O = beta-D-GlcNAc-(1-&gt;4)-Mur2Ac(oyl-L-Ala-D-isoglutaminyl-L-Lys-D-Ala-D-Ala)-di-trans,octa-cis-undecaprenyl diphosphate + L-glutamate + ADP + phosphate + H(+)</text>
        <dbReference type="Rhea" id="RHEA:57928"/>
        <dbReference type="ChEBI" id="CHEBI:15377"/>
        <dbReference type="ChEBI" id="CHEBI:15378"/>
        <dbReference type="ChEBI" id="CHEBI:29985"/>
        <dbReference type="ChEBI" id="CHEBI:30616"/>
        <dbReference type="ChEBI" id="CHEBI:43474"/>
        <dbReference type="ChEBI" id="CHEBI:58359"/>
        <dbReference type="ChEBI" id="CHEBI:60033"/>
        <dbReference type="ChEBI" id="CHEBI:62233"/>
        <dbReference type="ChEBI" id="CHEBI:456216"/>
        <dbReference type="EC" id="6.3.5.13"/>
    </reaction>
</comment>
<dbReference type="GO" id="GO:0004359">
    <property type="term" value="F:glutaminase activity"/>
    <property type="evidence" value="ECO:0007669"/>
    <property type="project" value="UniProtKB-UniRule"/>
</dbReference>
<comment type="caution">
    <text evidence="5">The sequence shown here is derived from an EMBL/GenBank/DDBJ whole genome shotgun (WGS) entry which is preliminary data.</text>
</comment>
<comment type="function">
    <text evidence="2">The lipid II isoglutaminyl synthase complex catalyzes the formation of alpha-D-isoglutamine in the cell wall lipid II stem peptide. The GatD subunit catalyzes the hydrolysis of glutamine to glutamate and ammonia. The resulting ammonia molecule is channeled to the active site of MurT.</text>
</comment>
<evidence type="ECO:0000256" key="2">
    <source>
        <dbReference type="HAMAP-Rule" id="MF_02213"/>
    </source>
</evidence>
<accession>A0A3R8RHQ1</accession>
<keyword evidence="1 2" id="KW-0315">Glutamine amidotransferase</keyword>
<keyword evidence="2" id="KW-0378">Hydrolase</keyword>
<dbReference type="PANTHER" id="PTHR21343">
    <property type="entry name" value="DETHIOBIOTIN SYNTHETASE"/>
    <property type="match status" value="1"/>
</dbReference>
<evidence type="ECO:0000256" key="1">
    <source>
        <dbReference type="ARBA" id="ARBA00022962"/>
    </source>
</evidence>
<keyword evidence="5" id="KW-0808">Transferase</keyword>
<dbReference type="SUPFAM" id="SSF52317">
    <property type="entry name" value="Class I glutamine amidotransferase-like"/>
    <property type="match status" value="1"/>
</dbReference>
<dbReference type="InterPro" id="IPR029062">
    <property type="entry name" value="Class_I_gatase-like"/>
</dbReference>
<dbReference type="GO" id="GO:0016740">
    <property type="term" value="F:transferase activity"/>
    <property type="evidence" value="ECO:0007669"/>
    <property type="project" value="UniProtKB-KW"/>
</dbReference>
<keyword evidence="2" id="KW-0573">Peptidoglycan synthesis</keyword>
<dbReference type="HAMAP" id="MF_02213">
    <property type="entry name" value="Lipid_II_synth_GatD"/>
    <property type="match status" value="1"/>
</dbReference>
<dbReference type="EMBL" id="PQNQ01000007">
    <property type="protein sequence ID" value="RRQ04689.1"/>
    <property type="molecule type" value="Genomic_DNA"/>
</dbReference>
<organism evidence="5 6">
    <name type="scientific">Corynebacterium bovis</name>
    <dbReference type="NCBI Taxonomy" id="36808"/>
    <lineage>
        <taxon>Bacteria</taxon>
        <taxon>Bacillati</taxon>
        <taxon>Actinomycetota</taxon>
        <taxon>Actinomycetes</taxon>
        <taxon>Mycobacteriales</taxon>
        <taxon>Corynebacteriaceae</taxon>
        <taxon>Corynebacterium</taxon>
    </lineage>
</organism>
<dbReference type="EC" id="6.3.5.13" evidence="2"/>
<dbReference type="GO" id="GO:0008360">
    <property type="term" value="P:regulation of cell shape"/>
    <property type="evidence" value="ECO:0007669"/>
    <property type="project" value="UniProtKB-KW"/>
</dbReference>
<dbReference type="Pfam" id="PF07685">
    <property type="entry name" value="GATase_3"/>
    <property type="match status" value="1"/>
</dbReference>
<keyword evidence="2" id="KW-0961">Cell wall biogenesis/degradation</keyword>
<comment type="similarity">
    <text evidence="2">Belongs to the CobB/CobQ family. GatD subfamily.</text>
</comment>
<feature type="active site" description="Nucleophile" evidence="2">
    <location>
        <position position="94"/>
    </location>
</feature>
<gene>
    <name evidence="2" type="primary">gatD</name>
    <name evidence="5" type="ORF">CXF42_03955</name>
</gene>
<evidence type="ECO:0000256" key="3">
    <source>
        <dbReference type="SAM" id="MobiDB-lite"/>
    </source>
</evidence>
<comment type="catalytic activity">
    <reaction evidence="2">
        <text>L-glutamine + H2O = L-glutamate + NH4(+)</text>
        <dbReference type="Rhea" id="RHEA:15889"/>
        <dbReference type="ChEBI" id="CHEBI:15377"/>
        <dbReference type="ChEBI" id="CHEBI:28938"/>
        <dbReference type="ChEBI" id="CHEBI:29985"/>
        <dbReference type="ChEBI" id="CHEBI:58359"/>
        <dbReference type="EC" id="3.5.1.2"/>
    </reaction>
</comment>
<keyword evidence="2" id="KW-0133">Cell shape</keyword>
<name>A0A3R8RHQ1_9CORY</name>
<dbReference type="GO" id="GO:0140282">
    <property type="term" value="F:carbon-nitrogen ligase activity on lipid II"/>
    <property type="evidence" value="ECO:0007669"/>
    <property type="project" value="UniProtKB-UniRule"/>
</dbReference>
<keyword evidence="6" id="KW-1185">Reference proteome</keyword>
<feature type="domain" description="CobB/CobQ-like glutamine amidotransferase" evidence="4">
    <location>
        <begin position="7"/>
        <end position="250"/>
    </location>
</feature>
<feature type="binding site" evidence="2">
    <location>
        <position position="127"/>
    </location>
    <ligand>
        <name>substrate</name>
    </ligand>
</feature>
<evidence type="ECO:0000313" key="5">
    <source>
        <dbReference type="EMBL" id="RRQ04689.1"/>
    </source>
</evidence>
<dbReference type="Proteomes" id="UP000278422">
    <property type="component" value="Unassembled WGS sequence"/>
</dbReference>
<comment type="subunit">
    <text evidence="2">Forms a heterodimer with MurT.</text>
</comment>
<dbReference type="InterPro" id="IPR011698">
    <property type="entry name" value="GATase_3"/>
</dbReference>
<dbReference type="AlphaFoldDB" id="A0A3R8RHQ1"/>
<reference evidence="5 6" key="1">
    <citation type="submission" date="2018-01" db="EMBL/GenBank/DDBJ databases">
        <title>Twenty Corynebacterium bovis Genomes.</title>
        <authorList>
            <person name="Gulvik C.A."/>
        </authorList>
    </citation>
    <scope>NUCLEOTIDE SEQUENCE [LARGE SCALE GENOMIC DNA]</scope>
    <source>
        <strain evidence="5 6">16-2004</strain>
    </source>
</reference>
<evidence type="ECO:0000313" key="6">
    <source>
        <dbReference type="Proteomes" id="UP000278422"/>
    </source>
</evidence>
<keyword evidence="2" id="KW-0436">Ligase</keyword>
<dbReference type="InterPro" id="IPR043702">
    <property type="entry name" value="Lipid_II_synth_GatD"/>
</dbReference>
<dbReference type="GO" id="GO:0009252">
    <property type="term" value="P:peptidoglycan biosynthetic process"/>
    <property type="evidence" value="ECO:0007669"/>
    <property type="project" value="UniProtKB-UniRule"/>
</dbReference>
<protein>
    <recommendedName>
        <fullName evidence="2">Lipid II isoglutaminyl synthase (glutamine-hydrolyzing) subunit GatD</fullName>
        <ecNumber evidence="2">6.3.5.13</ecNumber>
    </recommendedName>
    <alternativeName>
        <fullName evidence="2">Lipid II isoglutaminyl synthase glutaminase subunit</fullName>
        <ecNumber evidence="2">3.5.1.2</ecNumber>
    </alternativeName>
</protein>
<dbReference type="Gene3D" id="3.40.50.880">
    <property type="match status" value="1"/>
</dbReference>
<feature type="compositionally biased region" description="Gly residues" evidence="3">
    <location>
        <begin position="147"/>
        <end position="163"/>
    </location>
</feature>
<dbReference type="PROSITE" id="PS51274">
    <property type="entry name" value="GATASE_COBBQ"/>
    <property type="match status" value="1"/>
</dbReference>
<comment type="pathway">
    <text evidence="2">Cell wall biogenesis; peptidoglycan biosynthesis.</text>
</comment>